<dbReference type="Gene3D" id="4.10.240.10">
    <property type="entry name" value="Zn(2)-C6 fungal-type DNA-binding domain"/>
    <property type="match status" value="1"/>
</dbReference>
<feature type="region of interest" description="Disordered" evidence="5">
    <location>
        <begin position="50"/>
        <end position="76"/>
    </location>
</feature>
<evidence type="ECO:0000313" key="7">
    <source>
        <dbReference type="EMBL" id="CAG9982672.1"/>
    </source>
</evidence>
<keyword evidence="8" id="KW-1185">Reference proteome</keyword>
<dbReference type="PROSITE" id="PS50048">
    <property type="entry name" value="ZN2_CY6_FUNGAL_2"/>
    <property type="match status" value="1"/>
</dbReference>
<dbReference type="AlphaFoldDB" id="A0A9N9U634"/>
<dbReference type="InterPro" id="IPR051127">
    <property type="entry name" value="Fungal_SecMet_Regulators"/>
</dbReference>
<dbReference type="CDD" id="cd00067">
    <property type="entry name" value="GAL4"/>
    <property type="match status" value="1"/>
</dbReference>
<evidence type="ECO:0000313" key="8">
    <source>
        <dbReference type="Proteomes" id="UP000754883"/>
    </source>
</evidence>
<dbReference type="InterPro" id="IPR036864">
    <property type="entry name" value="Zn2-C6_fun-type_DNA-bd_sf"/>
</dbReference>
<keyword evidence="3" id="KW-0804">Transcription</keyword>
<dbReference type="EMBL" id="CABFNO020001343">
    <property type="protein sequence ID" value="CAG9982672.1"/>
    <property type="molecule type" value="Genomic_DNA"/>
</dbReference>
<evidence type="ECO:0000256" key="3">
    <source>
        <dbReference type="ARBA" id="ARBA00023163"/>
    </source>
</evidence>
<reference evidence="7 8" key="2">
    <citation type="submission" date="2021-10" db="EMBL/GenBank/DDBJ databases">
        <authorList>
            <person name="Piombo E."/>
        </authorList>
    </citation>
    <scope>NUCLEOTIDE SEQUENCE [LARGE SCALE GENOMIC DNA]</scope>
</reference>
<keyword evidence="1" id="KW-0805">Transcription regulation</keyword>
<keyword evidence="2" id="KW-0238">DNA-binding</keyword>
<evidence type="ECO:0000256" key="4">
    <source>
        <dbReference type="ARBA" id="ARBA00023242"/>
    </source>
</evidence>
<sequence length="383" mass="42601">MELCRAPSSPQGLRKTCDHCRKRKIKCSNETPCTRCQRFGLLCRYSPTRPIGRPSKRQATPPSNPRSTSLCPQSSGLSSFCRNEPSEFEHLNVPGGLADDAMTLDALGAPMTFPTPPDDLSWSEWSALDTIINNAHPFAGSCQDQLLQVHNKPRGDGCISNADEALSQVHEHTHADTQCQCGKFVKDHMNTKKTDIDDLLEFIMAQRKSRDLAQQVLTCTSCGNLDSLPSQVAGNVLLFGAVMMDALLLYQKFTREQRHRALASPDDQCAKKIYLASTGPGCQQLDFQLEQRHAWPLAKALLRIEVDQLNRMCTAFVARQWQVHEKGHEMCSSGAVCKKPKSPTPSFPADSCPRSIEPTAFFNCFRTAKHLQSLIESVQKDLE</sequence>
<accession>A0A9N9U634</accession>
<dbReference type="GO" id="GO:0000981">
    <property type="term" value="F:DNA-binding transcription factor activity, RNA polymerase II-specific"/>
    <property type="evidence" value="ECO:0007669"/>
    <property type="project" value="InterPro"/>
</dbReference>
<dbReference type="PANTHER" id="PTHR47424:SF3">
    <property type="entry name" value="REGULATORY PROTEIN GAL4"/>
    <property type="match status" value="1"/>
</dbReference>
<proteinExistence type="predicted"/>
<dbReference type="InterPro" id="IPR001138">
    <property type="entry name" value="Zn2Cys6_DnaBD"/>
</dbReference>
<gene>
    <name evidence="7" type="ORF">CBYS24578_00017502</name>
</gene>
<feature type="compositionally biased region" description="Polar residues" evidence="5">
    <location>
        <begin position="57"/>
        <end position="76"/>
    </location>
</feature>
<organism evidence="7 8">
    <name type="scientific">Clonostachys byssicola</name>
    <dbReference type="NCBI Taxonomy" id="160290"/>
    <lineage>
        <taxon>Eukaryota</taxon>
        <taxon>Fungi</taxon>
        <taxon>Dikarya</taxon>
        <taxon>Ascomycota</taxon>
        <taxon>Pezizomycotina</taxon>
        <taxon>Sordariomycetes</taxon>
        <taxon>Hypocreomycetidae</taxon>
        <taxon>Hypocreales</taxon>
        <taxon>Bionectriaceae</taxon>
        <taxon>Clonostachys</taxon>
    </lineage>
</organism>
<dbReference type="GO" id="GO:0003677">
    <property type="term" value="F:DNA binding"/>
    <property type="evidence" value="ECO:0007669"/>
    <property type="project" value="UniProtKB-KW"/>
</dbReference>
<keyword evidence="4" id="KW-0539">Nucleus</keyword>
<evidence type="ECO:0000256" key="2">
    <source>
        <dbReference type="ARBA" id="ARBA00023125"/>
    </source>
</evidence>
<dbReference type="SUPFAM" id="SSF57701">
    <property type="entry name" value="Zn2/Cys6 DNA-binding domain"/>
    <property type="match status" value="1"/>
</dbReference>
<dbReference type="Pfam" id="PF00172">
    <property type="entry name" value="Zn_clus"/>
    <property type="match status" value="1"/>
</dbReference>
<comment type="caution">
    <text evidence="7">The sequence shown here is derived from an EMBL/GenBank/DDBJ whole genome shotgun (WGS) entry which is preliminary data.</text>
</comment>
<protein>
    <recommendedName>
        <fullName evidence="6">Zn(2)-C6 fungal-type domain-containing protein</fullName>
    </recommendedName>
</protein>
<dbReference type="SMART" id="SM00066">
    <property type="entry name" value="GAL4"/>
    <property type="match status" value="1"/>
</dbReference>
<evidence type="ECO:0000256" key="5">
    <source>
        <dbReference type="SAM" id="MobiDB-lite"/>
    </source>
</evidence>
<evidence type="ECO:0000256" key="1">
    <source>
        <dbReference type="ARBA" id="ARBA00023015"/>
    </source>
</evidence>
<dbReference type="PANTHER" id="PTHR47424">
    <property type="entry name" value="REGULATORY PROTEIN GAL4"/>
    <property type="match status" value="1"/>
</dbReference>
<dbReference type="Proteomes" id="UP000754883">
    <property type="component" value="Unassembled WGS sequence"/>
</dbReference>
<name>A0A9N9U634_9HYPO</name>
<evidence type="ECO:0000259" key="6">
    <source>
        <dbReference type="PROSITE" id="PS50048"/>
    </source>
</evidence>
<reference evidence="8" key="1">
    <citation type="submission" date="2019-06" db="EMBL/GenBank/DDBJ databases">
        <authorList>
            <person name="Broberg M."/>
        </authorList>
    </citation>
    <scope>NUCLEOTIDE SEQUENCE [LARGE SCALE GENOMIC DNA]</scope>
</reference>
<dbReference type="PROSITE" id="PS00463">
    <property type="entry name" value="ZN2_CY6_FUNGAL_1"/>
    <property type="match status" value="1"/>
</dbReference>
<feature type="domain" description="Zn(2)-C6 fungal-type" evidence="6">
    <location>
        <begin position="16"/>
        <end position="45"/>
    </location>
</feature>
<dbReference type="OrthoDB" id="3364175at2759"/>
<dbReference type="GO" id="GO:0008270">
    <property type="term" value="F:zinc ion binding"/>
    <property type="evidence" value="ECO:0007669"/>
    <property type="project" value="InterPro"/>
</dbReference>